<gene>
    <name evidence="2" type="ORF">NDU88_002063</name>
</gene>
<organism evidence="2 3">
    <name type="scientific">Pleurodeles waltl</name>
    <name type="common">Iberian ribbed newt</name>
    <dbReference type="NCBI Taxonomy" id="8319"/>
    <lineage>
        <taxon>Eukaryota</taxon>
        <taxon>Metazoa</taxon>
        <taxon>Chordata</taxon>
        <taxon>Craniata</taxon>
        <taxon>Vertebrata</taxon>
        <taxon>Euteleostomi</taxon>
        <taxon>Amphibia</taxon>
        <taxon>Batrachia</taxon>
        <taxon>Caudata</taxon>
        <taxon>Salamandroidea</taxon>
        <taxon>Salamandridae</taxon>
        <taxon>Pleurodelinae</taxon>
        <taxon>Pleurodeles</taxon>
    </lineage>
</organism>
<feature type="compositionally biased region" description="Basic and acidic residues" evidence="1">
    <location>
        <begin position="96"/>
        <end position="113"/>
    </location>
</feature>
<feature type="region of interest" description="Disordered" evidence="1">
    <location>
        <begin position="50"/>
        <end position="69"/>
    </location>
</feature>
<comment type="caution">
    <text evidence="2">The sequence shown here is derived from an EMBL/GenBank/DDBJ whole genome shotgun (WGS) entry which is preliminary data.</text>
</comment>
<evidence type="ECO:0000313" key="2">
    <source>
        <dbReference type="EMBL" id="KAJ1214444.1"/>
    </source>
</evidence>
<sequence>MVGWEAVRLQTEQVEPWDAAERRADDTWSSTSTARIEGEEKDVMTWLTPRDKQRPCRPHGISPTRAQVAKERADAVLEASQLTLNPFHFLDDRPVKEQGSEKDASSQTSEKDGPALTPRTTDDLQRQKHSSMLRLMDSLPEKCLCYGGLACRLPVFPLVGIVCLSDLPPGACPCGSSLVEHPLSHPQDWNSVWPAVSRMD</sequence>
<keyword evidence="3" id="KW-1185">Reference proteome</keyword>
<evidence type="ECO:0000313" key="3">
    <source>
        <dbReference type="Proteomes" id="UP001066276"/>
    </source>
</evidence>
<feature type="region of interest" description="Disordered" evidence="1">
    <location>
        <begin position="18"/>
        <end position="40"/>
    </location>
</feature>
<reference evidence="2" key="1">
    <citation type="journal article" date="2022" name="bioRxiv">
        <title>Sequencing and chromosome-scale assembly of the giantPleurodeles waltlgenome.</title>
        <authorList>
            <person name="Brown T."/>
            <person name="Elewa A."/>
            <person name="Iarovenko S."/>
            <person name="Subramanian E."/>
            <person name="Araus A.J."/>
            <person name="Petzold A."/>
            <person name="Susuki M."/>
            <person name="Suzuki K.-i.T."/>
            <person name="Hayashi T."/>
            <person name="Toyoda A."/>
            <person name="Oliveira C."/>
            <person name="Osipova E."/>
            <person name="Leigh N.D."/>
            <person name="Simon A."/>
            <person name="Yun M.H."/>
        </authorList>
    </citation>
    <scope>NUCLEOTIDE SEQUENCE</scope>
    <source>
        <strain evidence="2">20211129_DDA</strain>
        <tissue evidence="2">Liver</tissue>
    </source>
</reference>
<evidence type="ECO:0000256" key="1">
    <source>
        <dbReference type="SAM" id="MobiDB-lite"/>
    </source>
</evidence>
<dbReference type="Proteomes" id="UP001066276">
    <property type="component" value="Chromosome 1_1"/>
</dbReference>
<dbReference type="EMBL" id="JANPWB010000001">
    <property type="protein sequence ID" value="KAJ1214444.1"/>
    <property type="molecule type" value="Genomic_DNA"/>
</dbReference>
<proteinExistence type="predicted"/>
<dbReference type="AlphaFoldDB" id="A0AAV7WK66"/>
<protein>
    <submittedName>
        <fullName evidence="2">Uncharacterized protein</fullName>
    </submittedName>
</protein>
<name>A0AAV7WK66_PLEWA</name>
<accession>A0AAV7WK66</accession>
<feature type="region of interest" description="Disordered" evidence="1">
    <location>
        <begin position="96"/>
        <end position="127"/>
    </location>
</feature>